<dbReference type="InterPro" id="IPR013424">
    <property type="entry name" value="Ice-binding_C"/>
</dbReference>
<evidence type="ECO:0000313" key="2">
    <source>
        <dbReference type="Proteomes" id="UP001576784"/>
    </source>
</evidence>
<comment type="caution">
    <text evidence="1">The sequence shown here is derived from an EMBL/GenBank/DDBJ whole genome shotgun (WGS) entry which is preliminary data.</text>
</comment>
<accession>A0ABV4XIH1</accession>
<reference evidence="1 2" key="1">
    <citation type="submission" date="2024-09" db="EMBL/GenBank/DDBJ databases">
        <title>Floridaenema gen nov. (Aerosakkonemataceae, Aerosakkonematales ord. nov., Cyanobacteria) from benthic tropical and subtropical fresh waters, with the description of four new species.</title>
        <authorList>
            <person name="Moretto J.A."/>
            <person name="Berthold D.E."/>
            <person name="Lefler F.W."/>
            <person name="Huang I.-S."/>
            <person name="Laughinghouse H. IV."/>
        </authorList>
    </citation>
    <scope>NUCLEOTIDE SEQUENCE [LARGE SCALE GENOMIC DNA]</scope>
    <source>
        <strain evidence="1 2">BLCC-F50</strain>
    </source>
</reference>
<keyword evidence="2" id="KW-1185">Reference proteome</keyword>
<name>A0ABV4XIH1_9CYAN</name>
<dbReference type="InterPro" id="IPR026374">
    <property type="entry name" value="Cyano_PEP"/>
</dbReference>
<proteinExistence type="predicted"/>
<dbReference type="NCBIfam" id="TIGR04155">
    <property type="entry name" value="cyano_PEP"/>
    <property type="match status" value="1"/>
</dbReference>
<gene>
    <name evidence="1" type="ORF">ACE1CI_00980</name>
</gene>
<evidence type="ECO:0000313" key="1">
    <source>
        <dbReference type="EMBL" id="MFB2891496.1"/>
    </source>
</evidence>
<dbReference type="EMBL" id="JBHFNR010000007">
    <property type="protein sequence ID" value="MFB2891496.1"/>
    <property type="molecule type" value="Genomic_DNA"/>
</dbReference>
<dbReference type="Proteomes" id="UP001576784">
    <property type="component" value="Unassembled WGS sequence"/>
</dbReference>
<protein>
    <submittedName>
        <fullName evidence="1">PEP-CTERM sorting domain-containing protein</fullName>
    </submittedName>
</protein>
<dbReference type="NCBIfam" id="TIGR02595">
    <property type="entry name" value="PEP_CTERM"/>
    <property type="match status" value="1"/>
</dbReference>
<sequence>MKDKHHSAFNLKKSVLATTIFFPLLTITTLLSGHPSQAFTLNNSEGKIEFSSNSLEASSPIPVFGNRLPNELRSPGRDYPTMAIDFEPPAQTNTGVLQPPLSDVWNDPLHRGTASISLQAITFPTLAGIIWDNLELTDFVGDQLAARNSSYGKATFTTTVSGLYNTFEFLNVDGSIDLSQPDAWVVGSLKAKINGVDIDPIVFGFDGAGRGRKDFITANTVAIMSAGMDSFSTQGFSWFDTPGFLKEGDAVTIEGTFTCAAYNGTCNPKNFGFRNQQVPEPSTILGLGIVTGFAALLKKATSKKQPYQSFSN</sequence>
<organism evidence="1 2">
    <name type="scientific">Floridaenema flaviceps BLCC-F50</name>
    <dbReference type="NCBI Taxonomy" id="3153642"/>
    <lineage>
        <taxon>Bacteria</taxon>
        <taxon>Bacillati</taxon>
        <taxon>Cyanobacteriota</taxon>
        <taxon>Cyanophyceae</taxon>
        <taxon>Oscillatoriophycideae</taxon>
        <taxon>Aerosakkonematales</taxon>
        <taxon>Aerosakkonemataceae</taxon>
        <taxon>Floridanema</taxon>
        <taxon>Floridanema flaviceps</taxon>
    </lineage>
</organism>
<dbReference type="RefSeq" id="WP_413261171.1">
    <property type="nucleotide sequence ID" value="NZ_JBHFNR010000007.1"/>
</dbReference>